<dbReference type="PROSITE" id="PS50164">
    <property type="entry name" value="GIY_YIG"/>
    <property type="match status" value="1"/>
</dbReference>
<dbReference type="STRING" id="1035.BN961_00546"/>
<dbReference type="EMBL" id="CCAZ020000001">
    <property type="protein sequence ID" value="CEG07164.1"/>
    <property type="molecule type" value="Genomic_DNA"/>
</dbReference>
<evidence type="ECO:0000256" key="1">
    <source>
        <dbReference type="ARBA" id="ARBA00007435"/>
    </source>
</evidence>
<dbReference type="InterPro" id="IPR000305">
    <property type="entry name" value="GIY-YIG_endonuc"/>
</dbReference>
<sequence>MFCVYILASARNGTLYIGVTNNVTARLALHRSGQGSEFVDRYSVHRLVYIETYSRATEAIQREKQMKKWNRAWKIRLIERDNPEWRDLSDQLV</sequence>
<evidence type="ECO:0000313" key="4">
    <source>
        <dbReference type="Proteomes" id="UP000035762"/>
    </source>
</evidence>
<name>A0A090MNA2_AFIFE</name>
<gene>
    <name evidence="3" type="ORF">BN961_00546</name>
</gene>
<dbReference type="SUPFAM" id="SSF82771">
    <property type="entry name" value="GIY-YIG endonuclease"/>
    <property type="match status" value="1"/>
</dbReference>
<feature type="domain" description="GIY-YIG" evidence="2">
    <location>
        <begin position="1"/>
        <end position="76"/>
    </location>
</feature>
<dbReference type="InterPro" id="IPR035901">
    <property type="entry name" value="GIY-YIG_endonuc_sf"/>
</dbReference>
<evidence type="ECO:0000259" key="2">
    <source>
        <dbReference type="PROSITE" id="PS50164"/>
    </source>
</evidence>
<keyword evidence="4" id="KW-1185">Reference proteome</keyword>
<comment type="similarity">
    <text evidence="1">Belongs to the UPF0213 family.</text>
</comment>
<evidence type="ECO:0000313" key="3">
    <source>
        <dbReference type="EMBL" id="CEG07164.1"/>
    </source>
</evidence>
<dbReference type="SMART" id="SM00465">
    <property type="entry name" value="GIYc"/>
    <property type="match status" value="1"/>
</dbReference>
<dbReference type="RefSeq" id="WP_009337239.1">
    <property type="nucleotide sequence ID" value="NZ_CCAZ020000001.1"/>
</dbReference>
<dbReference type="InterPro" id="IPR050190">
    <property type="entry name" value="UPF0213_domain"/>
</dbReference>
<proteinExistence type="inferred from homology"/>
<accession>A0A090MNA2</accession>
<dbReference type="Pfam" id="PF01541">
    <property type="entry name" value="GIY-YIG"/>
    <property type="match status" value="1"/>
</dbReference>
<protein>
    <submittedName>
        <fullName evidence="3">GIY-YIG nuclease superfamily protein</fullName>
    </submittedName>
</protein>
<dbReference type="AlphaFoldDB" id="A0A090MNA2"/>
<dbReference type="Proteomes" id="UP000035762">
    <property type="component" value="Unassembled WGS sequence"/>
</dbReference>
<dbReference type="PANTHER" id="PTHR34477:SF5">
    <property type="entry name" value="BSL5627 PROTEIN"/>
    <property type="match status" value="1"/>
</dbReference>
<reference evidence="3 4" key="1">
    <citation type="journal article" date="2014" name="Genome Announc.">
        <title>Genome Sequence of Afipia felis Strain 76713, Isolated in Hospital Water Using an Amoeba Co-Culture Procedure.</title>
        <authorList>
            <person name="Benamar S."/>
            <person name="La Scola B."/>
            <person name="Croce O."/>
        </authorList>
    </citation>
    <scope>NUCLEOTIDE SEQUENCE [LARGE SCALE GENOMIC DNA]</scope>
    <source>
        <strain evidence="3 4">76713</strain>
    </source>
</reference>
<organism evidence="3 4">
    <name type="scientific">Afipia felis</name>
    <name type="common">Cat scratch disease bacillus</name>
    <dbReference type="NCBI Taxonomy" id="1035"/>
    <lineage>
        <taxon>Bacteria</taxon>
        <taxon>Pseudomonadati</taxon>
        <taxon>Pseudomonadota</taxon>
        <taxon>Alphaproteobacteria</taxon>
        <taxon>Hyphomicrobiales</taxon>
        <taxon>Nitrobacteraceae</taxon>
        <taxon>Afipia</taxon>
    </lineage>
</organism>
<dbReference type="PANTHER" id="PTHR34477">
    <property type="entry name" value="UPF0213 PROTEIN YHBQ"/>
    <property type="match status" value="1"/>
</dbReference>
<dbReference type="Gene3D" id="3.40.1440.10">
    <property type="entry name" value="GIY-YIG endonuclease"/>
    <property type="match status" value="1"/>
</dbReference>
<comment type="caution">
    <text evidence="3">The sequence shown here is derived from an EMBL/GenBank/DDBJ whole genome shotgun (WGS) entry which is preliminary data.</text>
</comment>
<dbReference type="CDD" id="cd10448">
    <property type="entry name" value="GIY-YIG_unchar_3"/>
    <property type="match status" value="1"/>
</dbReference>
<dbReference type="OrthoDB" id="287318at2"/>